<keyword evidence="4" id="KW-1185">Reference proteome</keyword>
<name>A0ABV9Q0E4_9BACL</name>
<dbReference type="Pfam" id="PF01381">
    <property type="entry name" value="HTH_3"/>
    <property type="match status" value="1"/>
</dbReference>
<accession>A0ABV9Q0E4</accession>
<feature type="domain" description="HTH cro/C1-type" evidence="2">
    <location>
        <begin position="39"/>
        <end position="93"/>
    </location>
</feature>
<dbReference type="Proteomes" id="UP001596002">
    <property type="component" value="Unassembled WGS sequence"/>
</dbReference>
<proteinExistence type="inferred from homology"/>
<evidence type="ECO:0000313" key="4">
    <source>
        <dbReference type="Proteomes" id="UP001596002"/>
    </source>
</evidence>
<evidence type="ECO:0000259" key="2">
    <source>
        <dbReference type="PROSITE" id="PS50943"/>
    </source>
</evidence>
<dbReference type="InterPro" id="IPR010982">
    <property type="entry name" value="Lambda_DNA-bd_dom_sf"/>
</dbReference>
<protein>
    <submittedName>
        <fullName evidence="3">Helix-turn-helix domain-containing protein</fullName>
    </submittedName>
</protein>
<comment type="caution">
    <text evidence="3">The sequence shown here is derived from an EMBL/GenBank/DDBJ whole genome shotgun (WGS) entry which is preliminary data.</text>
</comment>
<feature type="non-terminal residue" evidence="3">
    <location>
        <position position="1"/>
    </location>
</feature>
<gene>
    <name evidence="3" type="ORF">ACFO8Q_08840</name>
</gene>
<dbReference type="CDD" id="cd00093">
    <property type="entry name" value="HTH_XRE"/>
    <property type="match status" value="1"/>
</dbReference>
<dbReference type="EMBL" id="JBHSHC010000061">
    <property type="protein sequence ID" value="MFC4767468.1"/>
    <property type="molecule type" value="Genomic_DNA"/>
</dbReference>
<dbReference type="InterPro" id="IPR001387">
    <property type="entry name" value="Cro/C1-type_HTH"/>
</dbReference>
<dbReference type="PANTHER" id="PTHR43236">
    <property type="entry name" value="ANTITOXIN HIGA1"/>
    <property type="match status" value="1"/>
</dbReference>
<dbReference type="RefSeq" id="WP_380025390.1">
    <property type="nucleotide sequence ID" value="NZ_JBHSHC010000061.1"/>
</dbReference>
<dbReference type="InterPro" id="IPR052345">
    <property type="entry name" value="Rad_response_metalloprotease"/>
</dbReference>
<dbReference type="Pfam" id="PF06114">
    <property type="entry name" value="Peptidase_M78"/>
    <property type="match status" value="1"/>
</dbReference>
<organism evidence="3 4">
    <name type="scientific">Effusibacillus consociatus</name>
    <dbReference type="NCBI Taxonomy" id="1117041"/>
    <lineage>
        <taxon>Bacteria</taxon>
        <taxon>Bacillati</taxon>
        <taxon>Bacillota</taxon>
        <taxon>Bacilli</taxon>
        <taxon>Bacillales</taxon>
        <taxon>Alicyclobacillaceae</taxon>
        <taxon>Effusibacillus</taxon>
    </lineage>
</organism>
<reference evidence="4" key="1">
    <citation type="journal article" date="2019" name="Int. J. Syst. Evol. Microbiol.">
        <title>The Global Catalogue of Microorganisms (GCM) 10K type strain sequencing project: providing services to taxonomists for standard genome sequencing and annotation.</title>
        <authorList>
            <consortium name="The Broad Institute Genomics Platform"/>
            <consortium name="The Broad Institute Genome Sequencing Center for Infectious Disease"/>
            <person name="Wu L."/>
            <person name="Ma J."/>
        </authorList>
    </citation>
    <scope>NUCLEOTIDE SEQUENCE [LARGE SCALE GENOMIC DNA]</scope>
    <source>
        <strain evidence="4">WYCCWR 12678</strain>
    </source>
</reference>
<dbReference type="PANTHER" id="PTHR43236:SF1">
    <property type="entry name" value="BLL7220 PROTEIN"/>
    <property type="match status" value="1"/>
</dbReference>
<dbReference type="Gene3D" id="1.10.10.2910">
    <property type="match status" value="1"/>
</dbReference>
<dbReference type="SMART" id="SM00530">
    <property type="entry name" value="HTH_XRE"/>
    <property type="match status" value="1"/>
</dbReference>
<dbReference type="PROSITE" id="PS50943">
    <property type="entry name" value="HTH_CROC1"/>
    <property type="match status" value="1"/>
</dbReference>
<dbReference type="Gene3D" id="1.10.260.40">
    <property type="entry name" value="lambda repressor-like DNA-binding domains"/>
    <property type="match status" value="1"/>
</dbReference>
<evidence type="ECO:0000256" key="1">
    <source>
        <dbReference type="ARBA" id="ARBA00007227"/>
    </source>
</evidence>
<sequence>LNHNGITVAFVIFMCCISFYNEPIKRVVCMDQKVIGANLRRIREAKGLSQEKAAELGGISRPAYRNIENGDSTPKVSTLQNIANGLGVKLQDLFTPIRTLEKVRFRALKRMNSRDQILTEVARWLDDFNYLENLLRDRVDYRFKDLAHRLSSIPAGPLRAKHAAEEARKELNLFENQPIRDIAGLLESSGIKLYPISLASDGFFGLSVSEQDGGPAVIVNVWERISVERWIFSAAHELGHLLLHLEAYDVDESMEDEDQEVEANIFASYFLMPEGAFQSEWDETYGLSFVDRVLKVKRMFQVSYKTVLYRLSEQVGSSIWGKFQAAYKARTSKSLSITEEPEALPPNKFQQSIPEVLRSQEPDSLSSSDFIGDRLSKLVRIAIEKDEITLSRGAEILRLDLEAMRERVSSWE</sequence>
<comment type="similarity">
    <text evidence="1">Belongs to the short-chain fatty acyl-CoA assimilation regulator (ScfR) family.</text>
</comment>
<dbReference type="SUPFAM" id="SSF47413">
    <property type="entry name" value="lambda repressor-like DNA-binding domains"/>
    <property type="match status" value="1"/>
</dbReference>
<evidence type="ECO:0000313" key="3">
    <source>
        <dbReference type="EMBL" id="MFC4767468.1"/>
    </source>
</evidence>
<dbReference type="InterPro" id="IPR010359">
    <property type="entry name" value="IrrE_HExxH"/>
</dbReference>